<organism evidence="2 3">
    <name type="scientific">Dentiscutata erythropus</name>
    <dbReference type="NCBI Taxonomy" id="1348616"/>
    <lineage>
        <taxon>Eukaryota</taxon>
        <taxon>Fungi</taxon>
        <taxon>Fungi incertae sedis</taxon>
        <taxon>Mucoromycota</taxon>
        <taxon>Glomeromycotina</taxon>
        <taxon>Glomeromycetes</taxon>
        <taxon>Diversisporales</taxon>
        <taxon>Gigasporaceae</taxon>
        <taxon>Dentiscutata</taxon>
    </lineage>
</organism>
<gene>
    <name evidence="2" type="ORF">DERYTH_LOCUS12046</name>
</gene>
<sequence>CGIHNIKSSDNIYSEEFSENICNIDSIGPKVVHSEETNNDIECLKPSDDISCIEFSNNANDTKSDENNNNSVDSNEH</sequence>
<dbReference type="Proteomes" id="UP000789405">
    <property type="component" value="Unassembled WGS sequence"/>
</dbReference>
<comment type="caution">
    <text evidence="2">The sequence shown here is derived from an EMBL/GenBank/DDBJ whole genome shotgun (WGS) entry which is preliminary data.</text>
</comment>
<reference evidence="2" key="1">
    <citation type="submission" date="2021-06" db="EMBL/GenBank/DDBJ databases">
        <authorList>
            <person name="Kallberg Y."/>
            <person name="Tangrot J."/>
            <person name="Rosling A."/>
        </authorList>
    </citation>
    <scope>NUCLEOTIDE SEQUENCE</scope>
    <source>
        <strain evidence="2">MA453B</strain>
    </source>
</reference>
<proteinExistence type="predicted"/>
<dbReference type="AlphaFoldDB" id="A0A9N9EPT6"/>
<feature type="region of interest" description="Disordered" evidence="1">
    <location>
        <begin position="55"/>
        <end position="77"/>
    </location>
</feature>
<keyword evidence="3" id="KW-1185">Reference proteome</keyword>
<protein>
    <submittedName>
        <fullName evidence="2">19235_t:CDS:1</fullName>
    </submittedName>
</protein>
<accession>A0A9N9EPT6</accession>
<feature type="compositionally biased region" description="Low complexity" evidence="1">
    <location>
        <begin position="67"/>
        <end position="77"/>
    </location>
</feature>
<name>A0A9N9EPT6_9GLOM</name>
<dbReference type="EMBL" id="CAJVPY010007744">
    <property type="protein sequence ID" value="CAG8685025.1"/>
    <property type="molecule type" value="Genomic_DNA"/>
</dbReference>
<feature type="non-terminal residue" evidence="2">
    <location>
        <position position="1"/>
    </location>
</feature>
<evidence type="ECO:0000313" key="2">
    <source>
        <dbReference type="EMBL" id="CAG8685025.1"/>
    </source>
</evidence>
<evidence type="ECO:0000256" key="1">
    <source>
        <dbReference type="SAM" id="MobiDB-lite"/>
    </source>
</evidence>
<evidence type="ECO:0000313" key="3">
    <source>
        <dbReference type="Proteomes" id="UP000789405"/>
    </source>
</evidence>